<dbReference type="Gene3D" id="3.40.50.1820">
    <property type="entry name" value="alpha/beta hydrolase"/>
    <property type="match status" value="1"/>
</dbReference>
<dbReference type="SUPFAM" id="SSF53474">
    <property type="entry name" value="alpha/beta-Hydrolases"/>
    <property type="match status" value="1"/>
</dbReference>
<dbReference type="Proteomes" id="UP000775872">
    <property type="component" value="Unassembled WGS sequence"/>
</dbReference>
<protein>
    <submittedName>
        <fullName evidence="2">Uncharacterized protein</fullName>
    </submittedName>
</protein>
<evidence type="ECO:0000313" key="2">
    <source>
        <dbReference type="EMBL" id="CAH0057031.1"/>
    </source>
</evidence>
<dbReference type="EMBL" id="CABFOC020000071">
    <property type="protein sequence ID" value="CAH0057031.1"/>
    <property type="molecule type" value="Genomic_DNA"/>
</dbReference>
<accession>A0A9N9ZKB9</accession>
<feature type="coiled-coil region" evidence="1">
    <location>
        <begin position="343"/>
        <end position="370"/>
    </location>
</feature>
<evidence type="ECO:0000313" key="3">
    <source>
        <dbReference type="Proteomes" id="UP000775872"/>
    </source>
</evidence>
<keyword evidence="3" id="KW-1185">Reference proteome</keyword>
<comment type="caution">
    <text evidence="2">The sequence shown here is derived from an EMBL/GenBank/DDBJ whole genome shotgun (WGS) entry which is preliminary data.</text>
</comment>
<name>A0A9N9ZKB9_9HYPO</name>
<dbReference type="OrthoDB" id="2891848at2759"/>
<sequence>MQQGSQSSIPLLYPGEVLDTIAGFPTIYHYQPASDLATRDQRKPLVLCVTGGLHLARVFYGGHRGSSPSNFLAYWLNKLGFGVLSLSYPLETDPEIMPVTAAEFRIQDWGQQAAVTTEKIIREKRLGTRSLILISWSMGGRMVVPFNMAAKELGLEVLQFISFAATPGISSLRAFPTELTCRTSGYFTALSHLDVFYQQVKEMEELNEDRDIIPRDIFLREYVGATPINLIGLGLKYDGKARFVRDEATHEEDTRVMDFENFPLISAIYPTSISDASHALADKATWGFLLTYKLESMIGNDGLRNFQAGTKWEQFVELVHGAPERMCIPVPGNHFFFVGEKSSRRVAERVAKLITDAKRLQNEVFELLAKKH</sequence>
<reference evidence="2" key="1">
    <citation type="submission" date="2021-10" db="EMBL/GenBank/DDBJ databases">
        <authorList>
            <person name="Piombo E."/>
        </authorList>
    </citation>
    <scope>NUCLEOTIDE SEQUENCE</scope>
</reference>
<dbReference type="AlphaFoldDB" id="A0A9N9ZKB9"/>
<gene>
    <name evidence="2" type="ORF">CSOL1703_00018294</name>
</gene>
<keyword evidence="1" id="KW-0175">Coiled coil</keyword>
<evidence type="ECO:0000256" key="1">
    <source>
        <dbReference type="SAM" id="Coils"/>
    </source>
</evidence>
<proteinExistence type="predicted"/>
<dbReference type="InterPro" id="IPR029058">
    <property type="entry name" value="AB_hydrolase_fold"/>
</dbReference>
<organism evidence="2 3">
    <name type="scientific">Clonostachys solani</name>
    <dbReference type="NCBI Taxonomy" id="160281"/>
    <lineage>
        <taxon>Eukaryota</taxon>
        <taxon>Fungi</taxon>
        <taxon>Dikarya</taxon>
        <taxon>Ascomycota</taxon>
        <taxon>Pezizomycotina</taxon>
        <taxon>Sordariomycetes</taxon>
        <taxon>Hypocreomycetidae</taxon>
        <taxon>Hypocreales</taxon>
        <taxon>Bionectriaceae</taxon>
        <taxon>Clonostachys</taxon>
    </lineage>
</organism>